<feature type="non-terminal residue" evidence="2">
    <location>
        <position position="82"/>
    </location>
</feature>
<comment type="caution">
    <text evidence="2">The sequence shown here is derived from an EMBL/GenBank/DDBJ whole genome shotgun (WGS) entry which is preliminary data.</text>
</comment>
<feature type="compositionally biased region" description="Basic and acidic residues" evidence="1">
    <location>
        <begin position="47"/>
        <end position="61"/>
    </location>
</feature>
<organism evidence="2 3">
    <name type="scientific">Dissostichus mawsoni</name>
    <name type="common">Antarctic cod</name>
    <dbReference type="NCBI Taxonomy" id="36200"/>
    <lineage>
        <taxon>Eukaryota</taxon>
        <taxon>Metazoa</taxon>
        <taxon>Chordata</taxon>
        <taxon>Craniata</taxon>
        <taxon>Vertebrata</taxon>
        <taxon>Euteleostomi</taxon>
        <taxon>Actinopterygii</taxon>
        <taxon>Neopterygii</taxon>
        <taxon>Teleostei</taxon>
        <taxon>Neoteleostei</taxon>
        <taxon>Acanthomorphata</taxon>
        <taxon>Eupercaria</taxon>
        <taxon>Perciformes</taxon>
        <taxon>Notothenioidei</taxon>
        <taxon>Nototheniidae</taxon>
        <taxon>Dissostichus</taxon>
    </lineage>
</organism>
<evidence type="ECO:0000313" key="2">
    <source>
        <dbReference type="EMBL" id="KAF3845926.1"/>
    </source>
</evidence>
<proteinExistence type="predicted"/>
<reference evidence="2 3" key="1">
    <citation type="submission" date="2020-03" db="EMBL/GenBank/DDBJ databases">
        <title>Dissostichus mawsoni Genome sequencing and assembly.</title>
        <authorList>
            <person name="Park H."/>
        </authorList>
    </citation>
    <scope>NUCLEOTIDE SEQUENCE [LARGE SCALE GENOMIC DNA]</scope>
    <source>
        <strain evidence="2">DM0001</strain>
        <tissue evidence="2">Muscle</tissue>
    </source>
</reference>
<dbReference type="AlphaFoldDB" id="A0A7J5Y8Z1"/>
<dbReference type="EMBL" id="JAAKFY010000014">
    <property type="protein sequence ID" value="KAF3845926.1"/>
    <property type="molecule type" value="Genomic_DNA"/>
</dbReference>
<feature type="compositionally biased region" description="Basic and acidic residues" evidence="1">
    <location>
        <begin position="1"/>
        <end position="36"/>
    </location>
</feature>
<dbReference type="Proteomes" id="UP000518266">
    <property type="component" value="Unassembled WGS sequence"/>
</dbReference>
<evidence type="ECO:0000256" key="1">
    <source>
        <dbReference type="SAM" id="MobiDB-lite"/>
    </source>
</evidence>
<sequence>AGREEEEGRRERTKEGEEEKKRAKGERKKDEKKTGEEERDTVGSVSMKDDDTDNLRNEACKVEGGGDEVRLAASKQEEQFDF</sequence>
<feature type="compositionally biased region" description="Basic and acidic residues" evidence="1">
    <location>
        <begin position="67"/>
        <end position="82"/>
    </location>
</feature>
<feature type="region of interest" description="Disordered" evidence="1">
    <location>
        <begin position="1"/>
        <end position="82"/>
    </location>
</feature>
<name>A0A7J5Y8Z1_DISMA</name>
<feature type="non-terminal residue" evidence="2">
    <location>
        <position position="1"/>
    </location>
</feature>
<evidence type="ECO:0000313" key="3">
    <source>
        <dbReference type="Proteomes" id="UP000518266"/>
    </source>
</evidence>
<keyword evidence="3" id="KW-1185">Reference proteome</keyword>
<gene>
    <name evidence="2" type="ORF">F7725_003004</name>
</gene>
<accession>A0A7J5Y8Z1</accession>
<protein>
    <submittedName>
        <fullName evidence="2">Uncharacterized protein</fullName>
    </submittedName>
</protein>